<feature type="domain" description="Mechanosensitive ion channel inner membrane" evidence="13">
    <location>
        <begin position="492"/>
        <end position="811"/>
    </location>
</feature>
<feature type="domain" description="Mechanosensitive ion channel MscS C-terminal" evidence="15">
    <location>
        <begin position="988"/>
        <end position="1071"/>
    </location>
</feature>
<dbReference type="PANTHER" id="PTHR30347:SF1">
    <property type="entry name" value="MECHANOSENSITIVE CHANNEL MSCK"/>
    <property type="match status" value="1"/>
</dbReference>
<dbReference type="Pfam" id="PF21088">
    <property type="entry name" value="MS_channel_1st"/>
    <property type="match status" value="1"/>
</dbReference>
<evidence type="ECO:0000313" key="17">
    <source>
        <dbReference type="EMBL" id="GGK09708.1"/>
    </source>
</evidence>
<feature type="compositionally biased region" description="Low complexity" evidence="9">
    <location>
        <begin position="160"/>
        <end position="171"/>
    </location>
</feature>
<dbReference type="GO" id="GO:0005886">
    <property type="term" value="C:plasma membrane"/>
    <property type="evidence" value="ECO:0007669"/>
    <property type="project" value="UniProtKB-SubCell"/>
</dbReference>
<feature type="transmembrane region" description="Helical" evidence="10">
    <location>
        <begin position="615"/>
        <end position="632"/>
    </location>
</feature>
<dbReference type="Gene3D" id="2.30.30.60">
    <property type="match status" value="1"/>
</dbReference>
<name>A0A917Q354_9PSED</name>
<dbReference type="InterPro" id="IPR025692">
    <property type="entry name" value="MscS_IM_dom1"/>
</dbReference>
<dbReference type="SUPFAM" id="SSF82861">
    <property type="entry name" value="Mechanosensitive channel protein MscS (YggB), transmembrane region"/>
    <property type="match status" value="1"/>
</dbReference>
<evidence type="ECO:0000256" key="9">
    <source>
        <dbReference type="SAM" id="MobiDB-lite"/>
    </source>
</evidence>
<feature type="transmembrane region" description="Helical" evidence="10">
    <location>
        <begin position="572"/>
        <end position="591"/>
    </location>
</feature>
<feature type="coiled-coil region" evidence="8">
    <location>
        <begin position="286"/>
        <end position="313"/>
    </location>
</feature>
<evidence type="ECO:0000259" key="12">
    <source>
        <dbReference type="Pfam" id="PF00924"/>
    </source>
</evidence>
<feature type="region of interest" description="Disordered" evidence="9">
    <location>
        <begin position="148"/>
        <end position="183"/>
    </location>
</feature>
<feature type="domain" description="Mechanosensitive ion channel MscS" evidence="12">
    <location>
        <begin position="915"/>
        <end position="980"/>
    </location>
</feature>
<feature type="transmembrane region" description="Helical" evidence="10">
    <location>
        <begin position="537"/>
        <end position="560"/>
    </location>
</feature>
<evidence type="ECO:0000259" key="15">
    <source>
        <dbReference type="Pfam" id="PF21082"/>
    </source>
</evidence>
<dbReference type="InterPro" id="IPR006686">
    <property type="entry name" value="MscS_channel_CS"/>
</dbReference>
<dbReference type="AlphaFoldDB" id="A0A917Q354"/>
<evidence type="ECO:0000259" key="13">
    <source>
        <dbReference type="Pfam" id="PF12794"/>
    </source>
</evidence>
<dbReference type="RefSeq" id="WP_188985917.1">
    <property type="nucleotide sequence ID" value="NZ_BMPO01000012.1"/>
</dbReference>
<evidence type="ECO:0000256" key="11">
    <source>
        <dbReference type="SAM" id="SignalP"/>
    </source>
</evidence>
<feature type="transmembrane region" description="Helical" evidence="10">
    <location>
        <begin position="644"/>
        <end position="665"/>
    </location>
</feature>
<dbReference type="FunFam" id="1.10.287.1260:FF:000002">
    <property type="entry name" value="Potassium efflux system KefA"/>
    <property type="match status" value="1"/>
</dbReference>
<evidence type="ECO:0000256" key="2">
    <source>
        <dbReference type="ARBA" id="ARBA00008017"/>
    </source>
</evidence>
<feature type="transmembrane region" description="Helical" evidence="10">
    <location>
        <begin position="713"/>
        <end position="732"/>
    </location>
</feature>
<dbReference type="GO" id="GO:0009992">
    <property type="term" value="P:intracellular water homeostasis"/>
    <property type="evidence" value="ECO:0007669"/>
    <property type="project" value="TreeGrafter"/>
</dbReference>
<dbReference type="Pfam" id="PF21082">
    <property type="entry name" value="MS_channel_3rd"/>
    <property type="match status" value="1"/>
</dbReference>
<keyword evidence="8" id="KW-0175">Coiled coil</keyword>
<evidence type="ECO:0000256" key="5">
    <source>
        <dbReference type="ARBA" id="ARBA00022729"/>
    </source>
</evidence>
<keyword evidence="18" id="KW-1185">Reference proteome</keyword>
<dbReference type="GO" id="GO:0008381">
    <property type="term" value="F:mechanosensitive monoatomic ion channel activity"/>
    <property type="evidence" value="ECO:0007669"/>
    <property type="project" value="UniProtKB-ARBA"/>
</dbReference>
<evidence type="ECO:0000256" key="6">
    <source>
        <dbReference type="ARBA" id="ARBA00022989"/>
    </source>
</evidence>
<dbReference type="PANTHER" id="PTHR30347">
    <property type="entry name" value="POTASSIUM CHANNEL RELATED"/>
    <property type="match status" value="1"/>
</dbReference>
<comment type="subcellular location">
    <subcellularLocation>
        <location evidence="1">Cell membrane</location>
        <topology evidence="1">Multi-pass membrane protein</topology>
    </subcellularLocation>
</comment>
<dbReference type="InterPro" id="IPR010920">
    <property type="entry name" value="LSM_dom_sf"/>
</dbReference>
<dbReference type="Gene3D" id="3.30.70.100">
    <property type="match status" value="1"/>
</dbReference>
<dbReference type="FunFam" id="2.30.30.60:FF:000001">
    <property type="entry name" value="MscS Mechanosensitive ion channel"/>
    <property type="match status" value="1"/>
</dbReference>
<feature type="chain" id="PRO_5036723884" evidence="11">
    <location>
        <begin position="24"/>
        <end position="1114"/>
    </location>
</feature>
<dbReference type="NCBIfam" id="NF008438">
    <property type="entry name" value="PRK11281.1"/>
    <property type="match status" value="1"/>
</dbReference>
<dbReference type="Pfam" id="PF12794">
    <property type="entry name" value="MscS_TM"/>
    <property type="match status" value="1"/>
</dbReference>
<dbReference type="Gene3D" id="1.10.287.1260">
    <property type="match status" value="1"/>
</dbReference>
<dbReference type="Proteomes" id="UP000635983">
    <property type="component" value="Unassembled WGS sequence"/>
</dbReference>
<feature type="transmembrane region" description="Helical" evidence="10">
    <location>
        <begin position="900"/>
        <end position="927"/>
    </location>
</feature>
<dbReference type="InterPro" id="IPR052702">
    <property type="entry name" value="MscS-like_channel"/>
</dbReference>
<dbReference type="InterPro" id="IPR011014">
    <property type="entry name" value="MscS_channel_TM-2"/>
</dbReference>
<dbReference type="Pfam" id="PF12795">
    <property type="entry name" value="MscS_porin"/>
    <property type="match status" value="1"/>
</dbReference>
<evidence type="ECO:0000256" key="3">
    <source>
        <dbReference type="ARBA" id="ARBA00022475"/>
    </source>
</evidence>
<evidence type="ECO:0000256" key="7">
    <source>
        <dbReference type="ARBA" id="ARBA00023136"/>
    </source>
</evidence>
<feature type="transmembrane region" description="Helical" evidence="10">
    <location>
        <begin position="677"/>
        <end position="701"/>
    </location>
</feature>
<evidence type="ECO:0000259" key="14">
    <source>
        <dbReference type="Pfam" id="PF12795"/>
    </source>
</evidence>
<keyword evidence="7 10" id="KW-0472">Membrane</keyword>
<dbReference type="PROSITE" id="PS01246">
    <property type="entry name" value="UPF0003"/>
    <property type="match status" value="1"/>
</dbReference>
<feature type="domain" description="Mechanosensitive ion channel MscS porin" evidence="14">
    <location>
        <begin position="37"/>
        <end position="268"/>
    </location>
</feature>
<evidence type="ECO:0000313" key="18">
    <source>
        <dbReference type="Proteomes" id="UP000635983"/>
    </source>
</evidence>
<feature type="transmembrane region" description="Helical" evidence="10">
    <location>
        <begin position="873"/>
        <end position="894"/>
    </location>
</feature>
<protein>
    <submittedName>
        <fullName evidence="17">Potassium transporter KefA</fullName>
    </submittedName>
</protein>
<keyword evidence="4 10" id="KW-0812">Transmembrane</keyword>
<gene>
    <name evidence="17" type="ORF">GCM10009304_39680</name>
</gene>
<organism evidence="17 18">
    <name type="scientific">Pseudomonas matsuisoli</name>
    <dbReference type="NCBI Taxonomy" id="1515666"/>
    <lineage>
        <taxon>Bacteria</taxon>
        <taxon>Pseudomonadati</taxon>
        <taxon>Pseudomonadota</taxon>
        <taxon>Gammaproteobacteria</taxon>
        <taxon>Pseudomonadales</taxon>
        <taxon>Pseudomonadaceae</taxon>
        <taxon>Pseudomonas</taxon>
    </lineage>
</organism>
<feature type="transmembrane region" description="Helical" evidence="10">
    <location>
        <begin position="778"/>
        <end position="795"/>
    </location>
</feature>
<evidence type="ECO:0000259" key="16">
    <source>
        <dbReference type="Pfam" id="PF21088"/>
    </source>
</evidence>
<feature type="domain" description="Mechanosensitive ion channel transmembrane helices 2/3" evidence="16">
    <location>
        <begin position="872"/>
        <end position="913"/>
    </location>
</feature>
<dbReference type="SUPFAM" id="SSF50182">
    <property type="entry name" value="Sm-like ribonucleoproteins"/>
    <property type="match status" value="1"/>
</dbReference>
<dbReference type="Pfam" id="PF00924">
    <property type="entry name" value="MS_channel_2nd"/>
    <property type="match status" value="1"/>
</dbReference>
<feature type="transmembrane region" description="Helical" evidence="10">
    <location>
        <begin position="828"/>
        <end position="852"/>
    </location>
</feature>
<dbReference type="EMBL" id="BMPO01000012">
    <property type="protein sequence ID" value="GGK09708.1"/>
    <property type="molecule type" value="Genomic_DNA"/>
</dbReference>
<comment type="similarity">
    <text evidence="2">Belongs to the MscS (TC 1.A.23) family.</text>
</comment>
<dbReference type="InterPro" id="IPR006685">
    <property type="entry name" value="MscS_channel_2nd"/>
</dbReference>
<keyword evidence="3" id="KW-1003">Cell membrane</keyword>
<keyword evidence="6 10" id="KW-1133">Transmembrane helix</keyword>
<proteinExistence type="inferred from homology"/>
<dbReference type="InterPro" id="IPR011066">
    <property type="entry name" value="MscS_channel_C_sf"/>
</dbReference>
<sequence>MRLLYAFSAILLLNLLPIGGVNAAASDAPTTEQVQSSLDKIAERKLPEAEQAAVQQTLEGTLGFLKSQADAQQGLEALKTQIDQAPQETEQAHKELLALKDQPPTDIQQRYANASVQELEKQLAERNAKLEAWQKALTEANSLIITGQTRPERAQAEIGSSQARAQQISQQLKGGKDGTSKSLTSDQIDQLNAELAAIDAQNALRRAQLAGNSALQDLGNARRELLNEQIARAEKQVLDLQALINARRRALSAETFAELSKEADQTASDGLLSGQRAINLRFSDYLLRATDRLNEVTQENLQAQQQLDNIKQIDQTLDEQISVLSGSLLLSKVLYQQKQALPNVKFDTNLAEQIADIRLYQFELNQERDQLSDPVAFVDQLITQSSEEPTSELRASLLDLVKQRIDLMERMNRELNTLLSESITLQLNQTQLSQTVQQLSATLEEQMFWIPSNSPLDSSWFAALPVRLWQQLQSLPWTATLAELGRGLSERPLVFLPLLLVIGVLTLRRKAISNRLTVTHRDIGNVKRDSQWHTPRALLFNTLLAMPMTLFLGLCGYALLLDGRGQNANVGMALIQMAKAWLVFYTAYRILKHEGVAELHFRWDAKQVAFLHREIRKLGLVVMALVAVVVLAERQPSLLANDVLGILVVVTCYGLMSWLLVKTLVRGPSSENAPPFRIMLALLFSMLPVALIIAVGFGYYYTALKLTDRLIGTLYLFMLWTILEAAVVRGLAVAARRLAYKRALAKREAQLNEGIDDKEPIEEPVLDMEQINQQSLRLLRLGLFGLFIAGLYWVWSDLLGVLTYLDNVTLYEYTSGTGTTAVQVPITLLNVVGALTLLGITVMLAGNLPGLLQVLVLSRMRLAQGSAYATTTLLSYTITGVGLVSTLSTLGVSWDKLQWLVAALSVGLGFGLQEIFANFISGLIILFERPVRIGDLVTIGNLTGTVSKIRIRATTITDPDNKEIIVPNKTFITSQLINWTLTDTMTRVVVKVGVAHGSDLDKVHQLLLDAAHQNPRVLKDPEPAVFFTLFGESTLDHELRVHVRELVDRLTVADELGRWISREFPKHDVKIAFRQVDVYIKNYQGDERQIQKGVVEAAAAAASDQRNPPLPPAT</sequence>
<dbReference type="InterPro" id="IPR023408">
    <property type="entry name" value="MscS_beta-dom_sf"/>
</dbReference>
<dbReference type="InterPro" id="IPR024393">
    <property type="entry name" value="MscS_porin"/>
</dbReference>
<feature type="signal peptide" evidence="11">
    <location>
        <begin position="1"/>
        <end position="23"/>
    </location>
</feature>
<reference evidence="17" key="2">
    <citation type="submission" date="2020-09" db="EMBL/GenBank/DDBJ databases">
        <authorList>
            <person name="Sun Q."/>
            <person name="Ohkuma M."/>
        </authorList>
    </citation>
    <scope>NUCLEOTIDE SEQUENCE</scope>
    <source>
        <strain evidence="17">JCM 30078</strain>
    </source>
</reference>
<dbReference type="InterPro" id="IPR049278">
    <property type="entry name" value="MS_channel_C"/>
</dbReference>
<keyword evidence="5 11" id="KW-0732">Signal</keyword>
<reference evidence="17" key="1">
    <citation type="journal article" date="2014" name="Int. J. Syst. Evol. Microbiol.">
        <title>Complete genome sequence of Corynebacterium casei LMG S-19264T (=DSM 44701T), isolated from a smear-ripened cheese.</title>
        <authorList>
            <consortium name="US DOE Joint Genome Institute (JGI-PGF)"/>
            <person name="Walter F."/>
            <person name="Albersmeier A."/>
            <person name="Kalinowski J."/>
            <person name="Ruckert C."/>
        </authorList>
    </citation>
    <scope>NUCLEOTIDE SEQUENCE</scope>
    <source>
        <strain evidence="17">JCM 30078</strain>
    </source>
</reference>
<evidence type="ECO:0000256" key="1">
    <source>
        <dbReference type="ARBA" id="ARBA00004651"/>
    </source>
</evidence>
<accession>A0A917Q354</accession>
<dbReference type="InterPro" id="IPR049142">
    <property type="entry name" value="MS_channel_1st"/>
</dbReference>
<comment type="caution">
    <text evidence="17">The sequence shown here is derived from an EMBL/GenBank/DDBJ whole genome shotgun (WGS) entry which is preliminary data.</text>
</comment>
<evidence type="ECO:0000256" key="4">
    <source>
        <dbReference type="ARBA" id="ARBA00022692"/>
    </source>
</evidence>
<feature type="transmembrane region" description="Helical" evidence="10">
    <location>
        <begin position="491"/>
        <end position="507"/>
    </location>
</feature>
<evidence type="ECO:0000256" key="8">
    <source>
        <dbReference type="SAM" id="Coils"/>
    </source>
</evidence>
<evidence type="ECO:0000256" key="10">
    <source>
        <dbReference type="SAM" id="Phobius"/>
    </source>
</evidence>
<dbReference type="SUPFAM" id="SSF82689">
    <property type="entry name" value="Mechanosensitive channel protein MscS (YggB), C-terminal domain"/>
    <property type="match status" value="1"/>
</dbReference>